<accession>A0A9D1PHC2</accession>
<dbReference type="Gene3D" id="3.40.50.2300">
    <property type="match status" value="2"/>
</dbReference>
<feature type="signal peptide" evidence="1">
    <location>
        <begin position="1"/>
        <end position="22"/>
    </location>
</feature>
<dbReference type="PANTHER" id="PTHR35271:SF1">
    <property type="entry name" value="ABC TRANSPORTER, SUBSTRATE-BINDING LIPOPROTEIN"/>
    <property type="match status" value="1"/>
</dbReference>
<feature type="chain" id="PRO_5039689101" evidence="1">
    <location>
        <begin position="23"/>
        <end position="324"/>
    </location>
</feature>
<dbReference type="CDD" id="cd06325">
    <property type="entry name" value="PBP1_ABC_unchar_transporter"/>
    <property type="match status" value="1"/>
</dbReference>
<evidence type="ECO:0000256" key="1">
    <source>
        <dbReference type="SAM" id="SignalP"/>
    </source>
</evidence>
<protein>
    <submittedName>
        <fullName evidence="2">ABC transporter substrate-binding protein</fullName>
    </submittedName>
</protein>
<sequence length="324" mass="34048">MKMTKKLFAALLAGTMAVSITACSSAGGSGADDVYNIGICQLTQHQALDAATEGFQDYLTEKLGEDKVKFDYQNASGDSNTCTTIVNSFVSNGVDLIMANATASIQAAQAGTLDIPILGTSITDYATALDIDDWNGVTGANISGTTDLAPLDGQAEMLNELFPDAKKIGLVYCSAEPNSSYQISVIKPLLEKMGYECTEFSFTDTNDVSAVVTSAVAASDVLYTPTDNTAASCAETIGNIVIPAKMPVIAGEENSCKGYGVATLSVDYYELGQITGEMAYDVLVNGKDISTMEVKSAPSFTKKYNADICEQLGITVPDDYEAIA</sequence>
<gene>
    <name evidence="2" type="ORF">H9746_02965</name>
</gene>
<dbReference type="Proteomes" id="UP000886808">
    <property type="component" value="Unassembled WGS sequence"/>
</dbReference>
<dbReference type="PANTHER" id="PTHR35271">
    <property type="entry name" value="ABC TRANSPORTER, SUBSTRATE-BINDING LIPOPROTEIN-RELATED"/>
    <property type="match status" value="1"/>
</dbReference>
<comment type="caution">
    <text evidence="2">The sequence shown here is derived from an EMBL/GenBank/DDBJ whole genome shotgun (WGS) entry which is preliminary data.</text>
</comment>
<proteinExistence type="predicted"/>
<dbReference type="PROSITE" id="PS51257">
    <property type="entry name" value="PROKAR_LIPOPROTEIN"/>
    <property type="match status" value="1"/>
</dbReference>
<dbReference type="AlphaFoldDB" id="A0A9D1PHC2"/>
<evidence type="ECO:0000313" key="2">
    <source>
        <dbReference type="EMBL" id="HIV61795.1"/>
    </source>
</evidence>
<dbReference type="InterPro" id="IPR007487">
    <property type="entry name" value="ABC_transpt-TYRBP-like"/>
</dbReference>
<dbReference type="SUPFAM" id="SSF53822">
    <property type="entry name" value="Periplasmic binding protein-like I"/>
    <property type="match status" value="1"/>
</dbReference>
<organism evidence="2 3">
    <name type="scientific">Candidatus Butyricicoccus avistercoris</name>
    <dbReference type="NCBI Taxonomy" id="2838518"/>
    <lineage>
        <taxon>Bacteria</taxon>
        <taxon>Bacillati</taxon>
        <taxon>Bacillota</taxon>
        <taxon>Clostridia</taxon>
        <taxon>Eubacteriales</taxon>
        <taxon>Butyricicoccaceae</taxon>
        <taxon>Butyricicoccus</taxon>
    </lineage>
</organism>
<evidence type="ECO:0000313" key="3">
    <source>
        <dbReference type="Proteomes" id="UP000886808"/>
    </source>
</evidence>
<name>A0A9D1PHC2_9FIRM</name>
<keyword evidence="1" id="KW-0732">Signal</keyword>
<reference evidence="2" key="1">
    <citation type="journal article" date="2021" name="PeerJ">
        <title>Extensive microbial diversity within the chicken gut microbiome revealed by metagenomics and culture.</title>
        <authorList>
            <person name="Gilroy R."/>
            <person name="Ravi A."/>
            <person name="Getino M."/>
            <person name="Pursley I."/>
            <person name="Horton D.L."/>
            <person name="Alikhan N.F."/>
            <person name="Baker D."/>
            <person name="Gharbi K."/>
            <person name="Hall N."/>
            <person name="Watson M."/>
            <person name="Adriaenssens E.M."/>
            <person name="Foster-Nyarko E."/>
            <person name="Jarju S."/>
            <person name="Secka A."/>
            <person name="Antonio M."/>
            <person name="Oren A."/>
            <person name="Chaudhuri R.R."/>
            <person name="La Ragione R."/>
            <person name="Hildebrand F."/>
            <person name="Pallen M.J."/>
        </authorList>
    </citation>
    <scope>NUCLEOTIDE SEQUENCE</scope>
    <source>
        <strain evidence="2">CHK193-4272</strain>
    </source>
</reference>
<dbReference type="Pfam" id="PF04392">
    <property type="entry name" value="ABC_sub_bind"/>
    <property type="match status" value="1"/>
</dbReference>
<dbReference type="EMBL" id="DXIE01000021">
    <property type="protein sequence ID" value="HIV61795.1"/>
    <property type="molecule type" value="Genomic_DNA"/>
</dbReference>
<reference evidence="2" key="2">
    <citation type="submission" date="2021-04" db="EMBL/GenBank/DDBJ databases">
        <authorList>
            <person name="Gilroy R."/>
        </authorList>
    </citation>
    <scope>NUCLEOTIDE SEQUENCE</scope>
    <source>
        <strain evidence="2">CHK193-4272</strain>
    </source>
</reference>
<dbReference type="InterPro" id="IPR028082">
    <property type="entry name" value="Peripla_BP_I"/>
</dbReference>